<accession>A0A915JFG1</accession>
<name>A0A915JFG1_ROMCU</name>
<keyword evidence="1" id="KW-1185">Reference proteome</keyword>
<organism evidence="1 2">
    <name type="scientific">Romanomermis culicivorax</name>
    <name type="common">Nematode worm</name>
    <dbReference type="NCBI Taxonomy" id="13658"/>
    <lineage>
        <taxon>Eukaryota</taxon>
        <taxon>Metazoa</taxon>
        <taxon>Ecdysozoa</taxon>
        <taxon>Nematoda</taxon>
        <taxon>Enoplea</taxon>
        <taxon>Dorylaimia</taxon>
        <taxon>Mermithida</taxon>
        <taxon>Mermithoidea</taxon>
        <taxon>Mermithidae</taxon>
        <taxon>Romanomermis</taxon>
    </lineage>
</organism>
<sequence>MRNYQFLAFVKQTNASFVAKQYPNSPFSCKVKHLSPVTKICPEPKRPKFGSKATDFIGRSVVTIWLKSDEPHKPCTTIFPSLAQLAKYSPLVSMLIWLTSTACGGMLLPEILLPAWSKTESTHLKLLSTSIFHPVVEEQIPPLATAAQLRFLDECSKCGYYYLVALYLQENTTNSLTKIGMGNRIKSNSYRQQGVNLLCKDETSVNEAPQEYSKFDRASCAVMFADRDMDPSARHIRSGASVEKQKVPAQYWHKYALHKTSGTGTACLMQWKHLIRSHVIAFHTIFHKIEPVLEEHKCNVKKYHQSSDKYFQEIITATLNS</sequence>
<dbReference type="Proteomes" id="UP000887565">
    <property type="component" value="Unplaced"/>
</dbReference>
<evidence type="ECO:0000313" key="1">
    <source>
        <dbReference type="Proteomes" id="UP000887565"/>
    </source>
</evidence>
<evidence type="ECO:0000313" key="2">
    <source>
        <dbReference type="WBParaSite" id="nRc.2.0.1.t24555-RA"/>
    </source>
</evidence>
<protein>
    <submittedName>
        <fullName evidence="2">Uncharacterized protein</fullName>
    </submittedName>
</protein>
<dbReference type="AlphaFoldDB" id="A0A915JFG1"/>
<dbReference type="WBParaSite" id="nRc.2.0.1.t24555-RA">
    <property type="protein sequence ID" value="nRc.2.0.1.t24555-RA"/>
    <property type="gene ID" value="nRc.2.0.1.g24555"/>
</dbReference>
<proteinExistence type="predicted"/>
<reference evidence="2" key="1">
    <citation type="submission" date="2022-11" db="UniProtKB">
        <authorList>
            <consortium name="WormBaseParasite"/>
        </authorList>
    </citation>
    <scope>IDENTIFICATION</scope>
</reference>